<dbReference type="InterPro" id="IPR051132">
    <property type="entry name" value="3-5_Exonuclease_domain"/>
</dbReference>
<evidence type="ECO:0000313" key="5">
    <source>
        <dbReference type="Proteomes" id="UP000811246"/>
    </source>
</evidence>
<feature type="domain" description="3'-5' exonuclease" evidence="3">
    <location>
        <begin position="77"/>
        <end position="205"/>
    </location>
</feature>
<dbReference type="CDD" id="cd06141">
    <property type="entry name" value="WRN_exo"/>
    <property type="match status" value="1"/>
</dbReference>
<keyword evidence="2" id="KW-0378">Hydrolase</keyword>
<evidence type="ECO:0000259" key="3">
    <source>
        <dbReference type="Pfam" id="PF01612"/>
    </source>
</evidence>
<comment type="caution">
    <text evidence="4">The sequence shown here is derived from an EMBL/GenBank/DDBJ whole genome shotgun (WGS) entry which is preliminary data.</text>
</comment>
<keyword evidence="1" id="KW-0540">Nuclease</keyword>
<dbReference type="GO" id="GO:0008408">
    <property type="term" value="F:3'-5' exonuclease activity"/>
    <property type="evidence" value="ECO:0007669"/>
    <property type="project" value="InterPro"/>
</dbReference>
<protein>
    <recommendedName>
        <fullName evidence="3">3'-5' exonuclease domain-containing protein</fullName>
    </recommendedName>
</protein>
<evidence type="ECO:0000256" key="1">
    <source>
        <dbReference type="ARBA" id="ARBA00022722"/>
    </source>
</evidence>
<reference evidence="4" key="1">
    <citation type="submission" date="2021-01" db="EMBL/GenBank/DDBJ databases">
        <authorList>
            <person name="Lovell J.T."/>
            <person name="Bentley N."/>
            <person name="Bhattarai G."/>
            <person name="Jenkins J.W."/>
            <person name="Sreedasyam A."/>
            <person name="Alarcon Y."/>
            <person name="Bock C."/>
            <person name="Boston L."/>
            <person name="Carlson J."/>
            <person name="Cervantes K."/>
            <person name="Clermont K."/>
            <person name="Krom N."/>
            <person name="Kubenka K."/>
            <person name="Mamidi S."/>
            <person name="Mattison C."/>
            <person name="Monteros M."/>
            <person name="Pisani C."/>
            <person name="Plott C."/>
            <person name="Rajasekar S."/>
            <person name="Rhein H.S."/>
            <person name="Rohla C."/>
            <person name="Song M."/>
            <person name="Hilaire R.S."/>
            <person name="Shu S."/>
            <person name="Wells L."/>
            <person name="Wang X."/>
            <person name="Webber J."/>
            <person name="Heerema R.J."/>
            <person name="Klein P."/>
            <person name="Conner P."/>
            <person name="Grauke L."/>
            <person name="Grimwood J."/>
            <person name="Schmutz J."/>
            <person name="Randall J.J."/>
        </authorList>
    </citation>
    <scope>NUCLEOTIDE SEQUENCE</scope>
    <source>
        <tissue evidence="4">Leaf</tissue>
    </source>
</reference>
<dbReference type="PANTHER" id="PTHR13620">
    <property type="entry name" value="3-5 EXONUCLEASE"/>
    <property type="match status" value="1"/>
</dbReference>
<dbReference type="GO" id="GO:0005634">
    <property type="term" value="C:nucleus"/>
    <property type="evidence" value="ECO:0007669"/>
    <property type="project" value="TreeGrafter"/>
</dbReference>
<gene>
    <name evidence="4" type="ORF">I3842_15G092800</name>
</gene>
<dbReference type="GO" id="GO:0005737">
    <property type="term" value="C:cytoplasm"/>
    <property type="evidence" value="ECO:0007669"/>
    <property type="project" value="TreeGrafter"/>
</dbReference>
<dbReference type="EMBL" id="CM031839">
    <property type="protein sequence ID" value="KAG6675251.1"/>
    <property type="molecule type" value="Genomic_DNA"/>
</dbReference>
<name>A0A922D6P4_CARIL</name>
<sequence>MNNQHITIETIDPPNPDKFQRYRVHFYERHLIHVTLTSNPFVVCDWIKKISWFKRERIHGDRKLVVGLGVQWSPYHSCAAILQPCVGTRCLVFQLQQANFVIRTLRRFLSNPNNTFVGFFKYKKRRMLLNSEHKLSVRNFVDIRDLSGTSLGERNMSMEQLANYLFGFEGVKKSALIDLTNWDDVSLTEEQVQYASVDAFLSFRIGMHFGVWA</sequence>
<dbReference type="AlphaFoldDB" id="A0A922D6P4"/>
<dbReference type="InterPro" id="IPR002562">
    <property type="entry name" value="3'-5'_exonuclease_dom"/>
</dbReference>
<accession>A0A922D6P4</accession>
<dbReference type="GO" id="GO:0003676">
    <property type="term" value="F:nucleic acid binding"/>
    <property type="evidence" value="ECO:0007669"/>
    <property type="project" value="InterPro"/>
</dbReference>
<dbReference type="PANTHER" id="PTHR13620:SF59">
    <property type="entry name" value="POLYNUCLEOTIDYL TRANSFERASE, RIBONUCLEASE H-LIKE SUPERFAMILY PROTEIN"/>
    <property type="match status" value="1"/>
</dbReference>
<evidence type="ECO:0000256" key="2">
    <source>
        <dbReference type="ARBA" id="ARBA00022801"/>
    </source>
</evidence>
<dbReference type="GO" id="GO:0006139">
    <property type="term" value="P:nucleobase-containing compound metabolic process"/>
    <property type="evidence" value="ECO:0007669"/>
    <property type="project" value="InterPro"/>
</dbReference>
<dbReference type="Proteomes" id="UP000811246">
    <property type="component" value="Chromosome 15"/>
</dbReference>
<proteinExistence type="predicted"/>
<evidence type="ECO:0000313" key="4">
    <source>
        <dbReference type="EMBL" id="KAG6675251.1"/>
    </source>
</evidence>
<organism evidence="4 5">
    <name type="scientific">Carya illinoinensis</name>
    <name type="common">Pecan</name>
    <dbReference type="NCBI Taxonomy" id="32201"/>
    <lineage>
        <taxon>Eukaryota</taxon>
        <taxon>Viridiplantae</taxon>
        <taxon>Streptophyta</taxon>
        <taxon>Embryophyta</taxon>
        <taxon>Tracheophyta</taxon>
        <taxon>Spermatophyta</taxon>
        <taxon>Magnoliopsida</taxon>
        <taxon>eudicotyledons</taxon>
        <taxon>Gunneridae</taxon>
        <taxon>Pentapetalae</taxon>
        <taxon>rosids</taxon>
        <taxon>fabids</taxon>
        <taxon>Fagales</taxon>
        <taxon>Juglandaceae</taxon>
        <taxon>Carya</taxon>
    </lineage>
</organism>
<dbReference type="Pfam" id="PF01612">
    <property type="entry name" value="DNA_pol_A_exo1"/>
    <property type="match status" value="1"/>
</dbReference>